<dbReference type="EMBL" id="MN738986">
    <property type="protein sequence ID" value="QHT34117.1"/>
    <property type="molecule type" value="Genomic_DNA"/>
</dbReference>
<reference evidence="1" key="1">
    <citation type="journal article" date="2020" name="Nature">
        <title>Giant virus diversity and host interactions through global metagenomics.</title>
        <authorList>
            <person name="Schulz F."/>
            <person name="Roux S."/>
            <person name="Paez-Espino D."/>
            <person name="Jungbluth S."/>
            <person name="Walsh D.A."/>
            <person name="Denef V.J."/>
            <person name="McMahon K.D."/>
            <person name="Konstantinidis K.T."/>
            <person name="Eloe-Fadrosh E.A."/>
            <person name="Kyrpides N.C."/>
            <person name="Woyke T."/>
        </authorList>
    </citation>
    <scope>NUCLEOTIDE SEQUENCE</scope>
    <source>
        <strain evidence="1">GVMAG-M-3300009161-52</strain>
    </source>
</reference>
<protein>
    <submittedName>
        <fullName evidence="1">Uncharacterized protein</fullName>
    </submittedName>
</protein>
<sequence>MNNMNEIDNMEAEPYTIQYIDFIFNYCSKTFRLSIEYLREKSIKTDIHNNKHRKLKTILKDECLKYDIVLYEDNLVLVDLNANSIIETVNDLINYKTKICKILIIPIKCEEH</sequence>
<organism evidence="1">
    <name type="scientific">viral metagenome</name>
    <dbReference type="NCBI Taxonomy" id="1070528"/>
    <lineage>
        <taxon>unclassified sequences</taxon>
        <taxon>metagenomes</taxon>
        <taxon>organismal metagenomes</taxon>
    </lineage>
</organism>
<proteinExistence type="predicted"/>
<name>A0A6C0EYA9_9ZZZZ</name>
<evidence type="ECO:0000313" key="1">
    <source>
        <dbReference type="EMBL" id="QHT34117.1"/>
    </source>
</evidence>
<accession>A0A6C0EYA9</accession>
<dbReference type="AlphaFoldDB" id="A0A6C0EYA9"/>